<keyword evidence="3" id="KW-1003">Cell membrane</keyword>
<dbReference type="Pfam" id="PF02397">
    <property type="entry name" value="Bac_transf"/>
    <property type="match status" value="1"/>
</dbReference>
<accession>A0ABR8ADC7</accession>
<keyword evidence="6 8" id="KW-1133">Transmembrane helix</keyword>
<name>A0ABR8ADC7_9CYAN</name>
<feature type="transmembrane region" description="Helical" evidence="8">
    <location>
        <begin position="121"/>
        <end position="145"/>
    </location>
</feature>
<keyword evidence="4 10" id="KW-0808">Transferase</keyword>
<protein>
    <submittedName>
        <fullName evidence="10">Sugar transferase</fullName>
    </submittedName>
</protein>
<comment type="caution">
    <text evidence="10">The sequence shown here is derived from an EMBL/GenBank/DDBJ whole genome shotgun (WGS) entry which is preliminary data.</text>
</comment>
<dbReference type="InterPro" id="IPR003362">
    <property type="entry name" value="Bact_transf"/>
</dbReference>
<evidence type="ECO:0000256" key="1">
    <source>
        <dbReference type="ARBA" id="ARBA00004236"/>
    </source>
</evidence>
<reference evidence="10 11" key="1">
    <citation type="journal article" date="2020" name="ISME J.">
        <title>Comparative genomics reveals insights into cyanobacterial evolution and habitat adaptation.</title>
        <authorList>
            <person name="Chen M.Y."/>
            <person name="Teng W.K."/>
            <person name="Zhao L."/>
            <person name="Hu C.X."/>
            <person name="Zhou Y.K."/>
            <person name="Han B.P."/>
            <person name="Song L.R."/>
            <person name="Shu W.S."/>
        </authorList>
    </citation>
    <scope>NUCLEOTIDE SEQUENCE [LARGE SCALE GENOMIC DNA]</scope>
    <source>
        <strain evidence="10 11">FACHB-288</strain>
    </source>
</reference>
<keyword evidence="7 8" id="KW-0472">Membrane</keyword>
<evidence type="ECO:0000313" key="11">
    <source>
        <dbReference type="Proteomes" id="UP000658514"/>
    </source>
</evidence>
<feature type="domain" description="Bacterial sugar transferase" evidence="9">
    <location>
        <begin position="120"/>
        <end position="243"/>
    </location>
</feature>
<gene>
    <name evidence="10" type="ORF">H6G24_21325</name>
</gene>
<evidence type="ECO:0000256" key="2">
    <source>
        <dbReference type="ARBA" id="ARBA00006464"/>
    </source>
</evidence>
<dbReference type="NCBIfam" id="NF045514">
    <property type="entry name" value="glycotran_HepC"/>
    <property type="match status" value="1"/>
</dbReference>
<dbReference type="GO" id="GO:0016740">
    <property type="term" value="F:transferase activity"/>
    <property type="evidence" value="ECO:0007669"/>
    <property type="project" value="UniProtKB-KW"/>
</dbReference>
<keyword evidence="11" id="KW-1185">Reference proteome</keyword>
<evidence type="ECO:0000256" key="4">
    <source>
        <dbReference type="ARBA" id="ARBA00022679"/>
    </source>
</evidence>
<evidence type="ECO:0000256" key="7">
    <source>
        <dbReference type="ARBA" id="ARBA00023136"/>
    </source>
</evidence>
<evidence type="ECO:0000256" key="6">
    <source>
        <dbReference type="ARBA" id="ARBA00022989"/>
    </source>
</evidence>
<proteinExistence type="inferred from homology"/>
<evidence type="ECO:0000313" key="10">
    <source>
        <dbReference type="EMBL" id="MBD2198021.1"/>
    </source>
</evidence>
<dbReference type="PANTHER" id="PTHR30576:SF4">
    <property type="entry name" value="UNDECAPRENYL-PHOSPHATE GALACTOSE PHOSPHOTRANSFERASE"/>
    <property type="match status" value="1"/>
</dbReference>
<evidence type="ECO:0000259" key="9">
    <source>
        <dbReference type="Pfam" id="PF02397"/>
    </source>
</evidence>
<comment type="subcellular location">
    <subcellularLocation>
        <location evidence="1">Cell membrane</location>
    </subcellularLocation>
</comment>
<dbReference type="EMBL" id="JACJQH010000035">
    <property type="protein sequence ID" value="MBD2198021.1"/>
    <property type="molecule type" value="Genomic_DNA"/>
</dbReference>
<evidence type="ECO:0000256" key="5">
    <source>
        <dbReference type="ARBA" id="ARBA00022692"/>
    </source>
</evidence>
<dbReference type="RefSeq" id="WP_190545284.1">
    <property type="nucleotide sequence ID" value="NZ_CAWPNO010000068.1"/>
</dbReference>
<dbReference type="PANTHER" id="PTHR30576">
    <property type="entry name" value="COLANIC BIOSYNTHESIS UDP-GLUCOSE LIPID CARRIER TRANSFERASE"/>
    <property type="match status" value="1"/>
</dbReference>
<evidence type="ECO:0000256" key="8">
    <source>
        <dbReference type="SAM" id="Phobius"/>
    </source>
</evidence>
<keyword evidence="5 8" id="KW-0812">Transmembrane</keyword>
<sequence length="256" mass="29295">MTTSIIPSRQNHYNPTEQHQELLSPYCTLLWRRGQLWVKSPKDIKQPYLPSLYNQQLLVDCLKHSPVKLVSIDSRLGEAWLSLWVEACEQANKPMYLRFPSGNQRLKLGKAKSGKKPFQRLVDWIVALFLLVLAIPAMLALIVLMQVDSPGSIFSSEWQVAESGKLFRAINFRTTEQQNLTRLGRWMLQYNLHKLPQLFNILQGDRGFIGSRCWTLEDVVYLSSEAQKDANPVPAMSGAWEISPEMNLLNLDGQTL</sequence>
<organism evidence="10 11">
    <name type="scientific">Calothrix parietina FACHB-288</name>
    <dbReference type="NCBI Taxonomy" id="2692896"/>
    <lineage>
        <taxon>Bacteria</taxon>
        <taxon>Bacillati</taxon>
        <taxon>Cyanobacteriota</taxon>
        <taxon>Cyanophyceae</taxon>
        <taxon>Nostocales</taxon>
        <taxon>Calotrichaceae</taxon>
        <taxon>Calothrix</taxon>
    </lineage>
</organism>
<evidence type="ECO:0000256" key="3">
    <source>
        <dbReference type="ARBA" id="ARBA00022475"/>
    </source>
</evidence>
<comment type="similarity">
    <text evidence="2">Belongs to the bacterial sugar transferase family.</text>
</comment>
<dbReference type="Proteomes" id="UP000658514">
    <property type="component" value="Unassembled WGS sequence"/>
</dbReference>